<protein>
    <submittedName>
        <fullName evidence="1">Uncharacterized protein</fullName>
    </submittedName>
</protein>
<comment type="caution">
    <text evidence="1">The sequence shown here is derived from an EMBL/GenBank/DDBJ whole genome shotgun (WGS) entry which is preliminary data.</text>
</comment>
<dbReference type="RefSeq" id="WP_209471520.1">
    <property type="nucleotide sequence ID" value="NZ_BMWJ01000011.1"/>
</dbReference>
<name>A0ABS4VJ17_9ACTN</name>
<dbReference type="Proteomes" id="UP001519311">
    <property type="component" value="Unassembled WGS sequence"/>
</dbReference>
<reference evidence="1 2" key="1">
    <citation type="submission" date="2021-03" db="EMBL/GenBank/DDBJ databases">
        <title>Sequencing the genomes of 1000 actinobacteria strains.</title>
        <authorList>
            <person name="Klenk H.-P."/>
        </authorList>
    </citation>
    <scope>NUCLEOTIDE SEQUENCE [LARGE SCALE GENOMIC DNA]</scope>
    <source>
        <strain evidence="1 2">DSM 40843</strain>
    </source>
</reference>
<evidence type="ECO:0000313" key="2">
    <source>
        <dbReference type="Proteomes" id="UP001519311"/>
    </source>
</evidence>
<dbReference type="GeneID" id="97347176"/>
<accession>A0ABS4VJ17</accession>
<organism evidence="1 2">
    <name type="scientific">Streptomyces clavifer</name>
    <dbReference type="NCBI Taxonomy" id="68188"/>
    <lineage>
        <taxon>Bacteria</taxon>
        <taxon>Bacillati</taxon>
        <taxon>Actinomycetota</taxon>
        <taxon>Actinomycetes</taxon>
        <taxon>Kitasatosporales</taxon>
        <taxon>Streptomycetaceae</taxon>
        <taxon>Streptomyces</taxon>
    </lineage>
</organism>
<evidence type="ECO:0000313" key="1">
    <source>
        <dbReference type="EMBL" id="MBP2363594.1"/>
    </source>
</evidence>
<proteinExistence type="predicted"/>
<dbReference type="EMBL" id="JAGINS010000002">
    <property type="protein sequence ID" value="MBP2363594.1"/>
    <property type="molecule type" value="Genomic_DNA"/>
</dbReference>
<sequence>MADSLHTRYMAASDTWRAHRKGCEPCQTKQPCETGAPLLERFVRLQDAYLTHLRNRP</sequence>
<gene>
    <name evidence="1" type="ORF">JOF59_006086</name>
</gene>
<keyword evidence="2" id="KW-1185">Reference proteome</keyword>